<dbReference type="Proteomes" id="UP000661649">
    <property type="component" value="Unassembled WGS sequence"/>
</dbReference>
<dbReference type="Gene3D" id="3.40.50.2300">
    <property type="match status" value="1"/>
</dbReference>
<dbReference type="PANTHER" id="PTHR37299:SF1">
    <property type="entry name" value="STAGE 0 SPORULATION PROTEIN A HOMOLOG"/>
    <property type="match status" value="1"/>
</dbReference>
<name>A0ABR7PCI7_9FIRM</name>
<dbReference type="InterPro" id="IPR046947">
    <property type="entry name" value="LytR-like"/>
</dbReference>
<organism evidence="2 3">
    <name type="scientific">Blautia stercoris</name>
    <dbReference type="NCBI Taxonomy" id="871664"/>
    <lineage>
        <taxon>Bacteria</taxon>
        <taxon>Bacillati</taxon>
        <taxon>Bacillota</taxon>
        <taxon>Clostridia</taxon>
        <taxon>Lachnospirales</taxon>
        <taxon>Lachnospiraceae</taxon>
        <taxon>Blautia</taxon>
    </lineage>
</organism>
<reference evidence="2 3" key="1">
    <citation type="submission" date="2020-08" db="EMBL/GenBank/DDBJ databases">
        <title>Genome public.</title>
        <authorList>
            <person name="Liu C."/>
            <person name="Sun Q."/>
        </authorList>
    </citation>
    <scope>NUCLEOTIDE SEQUENCE [LARGE SCALE GENOMIC DNA]</scope>
    <source>
        <strain evidence="2 3">3_YM_SP_D4_24.mj</strain>
    </source>
</reference>
<feature type="domain" description="HTH LytTR-type" evidence="1">
    <location>
        <begin position="139"/>
        <end position="240"/>
    </location>
</feature>
<protein>
    <submittedName>
        <fullName evidence="2">Response regulator transcription factor</fullName>
    </submittedName>
</protein>
<accession>A0ABR7PCI7</accession>
<dbReference type="SMART" id="SM00850">
    <property type="entry name" value="LytTR"/>
    <property type="match status" value="1"/>
</dbReference>
<dbReference type="PROSITE" id="PS50930">
    <property type="entry name" value="HTH_LYTTR"/>
    <property type="match status" value="1"/>
</dbReference>
<evidence type="ECO:0000313" key="2">
    <source>
        <dbReference type="EMBL" id="MBC8629061.1"/>
    </source>
</evidence>
<evidence type="ECO:0000259" key="1">
    <source>
        <dbReference type="PROSITE" id="PS50930"/>
    </source>
</evidence>
<dbReference type="PANTHER" id="PTHR37299">
    <property type="entry name" value="TRANSCRIPTIONAL REGULATOR-RELATED"/>
    <property type="match status" value="1"/>
</dbReference>
<dbReference type="Gene3D" id="2.40.50.1020">
    <property type="entry name" value="LytTr DNA-binding domain"/>
    <property type="match status" value="1"/>
</dbReference>
<keyword evidence="3" id="KW-1185">Reference proteome</keyword>
<comment type="caution">
    <text evidence="2">The sequence shown here is derived from an EMBL/GenBank/DDBJ whole genome shotgun (WGS) entry which is preliminary data.</text>
</comment>
<sequence length="240" mass="27697">MIGMLISSMSEKETGYICVRAKDMMGNMSDEMLEIHKCQTIEMLKELVESGEKADLACIDITIPEALELTKLFRSKNETAYIILIASLKISPVTYMKPSIRAESLILKPFQSQQVDMAVKEAIQEVLKKYQNPDIDKVFVVDNQEGRVLIEYSAIYFFEARNKKIYLNTGAREYGFYSTIEQLQEELGEQFIRCHRGFLVNQKKIERVIFSKNLILLADGYEIPVSRTYKSILKEFRMSV</sequence>
<proteinExistence type="predicted"/>
<dbReference type="Pfam" id="PF04397">
    <property type="entry name" value="LytTR"/>
    <property type="match status" value="1"/>
</dbReference>
<dbReference type="EMBL" id="JACRTP010000004">
    <property type="protein sequence ID" value="MBC8629061.1"/>
    <property type="molecule type" value="Genomic_DNA"/>
</dbReference>
<evidence type="ECO:0000313" key="3">
    <source>
        <dbReference type="Proteomes" id="UP000661649"/>
    </source>
</evidence>
<gene>
    <name evidence="2" type="ORF">H8712_10645</name>
</gene>
<dbReference type="InterPro" id="IPR007492">
    <property type="entry name" value="LytTR_DNA-bd_dom"/>
</dbReference>